<evidence type="ECO:0000313" key="3">
    <source>
        <dbReference type="EMBL" id="PKU79088.1"/>
    </source>
</evidence>
<evidence type="ECO:0000259" key="2">
    <source>
        <dbReference type="PROSITE" id="PS50994"/>
    </source>
</evidence>
<reference evidence="3 4" key="1">
    <citation type="journal article" date="2016" name="Sci. Rep.">
        <title>The Dendrobium catenatum Lindl. genome sequence provides insights into polysaccharide synthase, floral development and adaptive evolution.</title>
        <authorList>
            <person name="Zhang G.Q."/>
            <person name="Xu Q."/>
            <person name="Bian C."/>
            <person name="Tsai W.C."/>
            <person name="Yeh C.M."/>
            <person name="Liu K.W."/>
            <person name="Yoshida K."/>
            <person name="Zhang L.S."/>
            <person name="Chang S.B."/>
            <person name="Chen F."/>
            <person name="Shi Y."/>
            <person name="Su Y.Y."/>
            <person name="Zhang Y.Q."/>
            <person name="Chen L.J."/>
            <person name="Yin Y."/>
            <person name="Lin M."/>
            <person name="Huang H."/>
            <person name="Deng H."/>
            <person name="Wang Z.W."/>
            <person name="Zhu S.L."/>
            <person name="Zhao X."/>
            <person name="Deng C."/>
            <person name="Niu S.C."/>
            <person name="Huang J."/>
            <person name="Wang M."/>
            <person name="Liu G.H."/>
            <person name="Yang H.J."/>
            <person name="Xiao X.J."/>
            <person name="Hsiao Y.Y."/>
            <person name="Wu W.L."/>
            <person name="Chen Y.Y."/>
            <person name="Mitsuda N."/>
            <person name="Ohme-Takagi M."/>
            <person name="Luo Y.B."/>
            <person name="Van de Peer Y."/>
            <person name="Liu Z.J."/>
        </authorList>
    </citation>
    <scope>NUCLEOTIDE SEQUENCE [LARGE SCALE GENOMIC DNA]</scope>
    <source>
        <tissue evidence="3">The whole plant</tissue>
    </source>
</reference>
<dbReference type="InterPro" id="IPR054722">
    <property type="entry name" value="PolX-like_BBD"/>
</dbReference>
<dbReference type="PROSITE" id="PS50994">
    <property type="entry name" value="INTEGRASE"/>
    <property type="match status" value="1"/>
</dbReference>
<keyword evidence="4" id="KW-1185">Reference proteome</keyword>
<dbReference type="Proteomes" id="UP000233837">
    <property type="component" value="Unassembled WGS sequence"/>
</dbReference>
<proteinExistence type="predicted"/>
<dbReference type="Pfam" id="PF00665">
    <property type="entry name" value="rve"/>
    <property type="match status" value="1"/>
</dbReference>
<dbReference type="InterPro" id="IPR039537">
    <property type="entry name" value="Retrotran_Ty1/copia-like"/>
</dbReference>
<dbReference type="GO" id="GO:0008233">
    <property type="term" value="F:peptidase activity"/>
    <property type="evidence" value="ECO:0007669"/>
    <property type="project" value="UniProtKB-KW"/>
</dbReference>
<gene>
    <name evidence="3" type="ORF">MA16_Dca000432</name>
</gene>
<dbReference type="SUPFAM" id="SSF53098">
    <property type="entry name" value="Ribonuclease H-like"/>
    <property type="match status" value="1"/>
</dbReference>
<keyword evidence="1" id="KW-0645">Protease</keyword>
<name>A0A2I0WTV4_9ASPA</name>
<accession>A0A2I0WTV4</accession>
<dbReference type="GO" id="GO:0006508">
    <property type="term" value="P:proteolysis"/>
    <property type="evidence" value="ECO:0007669"/>
    <property type="project" value="UniProtKB-KW"/>
</dbReference>
<feature type="domain" description="Integrase catalytic" evidence="2">
    <location>
        <begin position="163"/>
        <end position="329"/>
    </location>
</feature>
<sequence>MLDSGASSHMTSEANHFQHCLPYQGTDSISIANGSTLPIQNSGDGILPLPPTNRKLLLRNLLHVPSISHNLLSIHRLTSDNHCSISFDASGFQIKDLKDNQILLRGSCRNGLYPLTVGSSTTQHAFRSAHSAAPPWHARLGHPHCKFCNMAKSHRLPFSASNHVTTPLQLIHTDVWGPAPSTSRDGYKYYLIFIDDCTRFCWLYLMTTKDEVFSKIQQFTKMLQHQFTNSFKILRSDGGGEYTSTALRSFLTQTGIIHQFSCPHTPEQNGLAERKHRHLLEITRTLLLEATLPYTFWADALLTANYLINRLPSKALHLQIPFQLLLRHPAFLLASTQLRMPLLSLAPTSSFQQTRTSLSRMHFHRLLLHPQRISLSQTLQQQDLHFPPCSVPRTPFSLSKVLCTPHNSHTTHTSFPFYSTSHLHSSLHSNSISSTCFQRSPTVHLISHSSSYHNSHGH</sequence>
<dbReference type="InterPro" id="IPR036397">
    <property type="entry name" value="RNaseH_sf"/>
</dbReference>
<dbReference type="EMBL" id="KZ502442">
    <property type="protein sequence ID" value="PKU79088.1"/>
    <property type="molecule type" value="Genomic_DNA"/>
</dbReference>
<dbReference type="InterPro" id="IPR012337">
    <property type="entry name" value="RNaseH-like_sf"/>
</dbReference>
<dbReference type="Gene3D" id="3.30.420.10">
    <property type="entry name" value="Ribonuclease H-like superfamily/Ribonuclease H"/>
    <property type="match status" value="1"/>
</dbReference>
<evidence type="ECO:0000313" key="4">
    <source>
        <dbReference type="Proteomes" id="UP000233837"/>
    </source>
</evidence>
<dbReference type="InterPro" id="IPR001584">
    <property type="entry name" value="Integrase_cat-core"/>
</dbReference>
<protein>
    <submittedName>
        <fullName evidence="3">Retrovirus-related Pol polyprotein from transposon TNT 1-94</fullName>
    </submittedName>
</protein>
<dbReference type="GO" id="GO:0015074">
    <property type="term" value="P:DNA integration"/>
    <property type="evidence" value="ECO:0007669"/>
    <property type="project" value="InterPro"/>
</dbReference>
<organism evidence="3 4">
    <name type="scientific">Dendrobium catenatum</name>
    <dbReference type="NCBI Taxonomy" id="906689"/>
    <lineage>
        <taxon>Eukaryota</taxon>
        <taxon>Viridiplantae</taxon>
        <taxon>Streptophyta</taxon>
        <taxon>Embryophyta</taxon>
        <taxon>Tracheophyta</taxon>
        <taxon>Spermatophyta</taxon>
        <taxon>Magnoliopsida</taxon>
        <taxon>Liliopsida</taxon>
        <taxon>Asparagales</taxon>
        <taxon>Orchidaceae</taxon>
        <taxon>Epidendroideae</taxon>
        <taxon>Malaxideae</taxon>
        <taxon>Dendrobiinae</taxon>
        <taxon>Dendrobium</taxon>
    </lineage>
</organism>
<dbReference type="Pfam" id="PF22936">
    <property type="entry name" value="Pol_BBD"/>
    <property type="match status" value="1"/>
</dbReference>
<dbReference type="PANTHER" id="PTHR42648:SF28">
    <property type="entry name" value="TRANSPOSON-ENCODED PROTEIN WITH RIBONUCLEASE H-LIKE AND RETROVIRUS ZINC FINGER-LIKE DOMAINS"/>
    <property type="match status" value="1"/>
</dbReference>
<evidence type="ECO:0000256" key="1">
    <source>
        <dbReference type="ARBA" id="ARBA00022670"/>
    </source>
</evidence>
<reference evidence="3 4" key="2">
    <citation type="journal article" date="2017" name="Nature">
        <title>The Apostasia genome and the evolution of orchids.</title>
        <authorList>
            <person name="Zhang G.Q."/>
            <person name="Liu K.W."/>
            <person name="Li Z."/>
            <person name="Lohaus R."/>
            <person name="Hsiao Y.Y."/>
            <person name="Niu S.C."/>
            <person name="Wang J.Y."/>
            <person name="Lin Y.C."/>
            <person name="Xu Q."/>
            <person name="Chen L.J."/>
            <person name="Yoshida K."/>
            <person name="Fujiwara S."/>
            <person name="Wang Z.W."/>
            <person name="Zhang Y.Q."/>
            <person name="Mitsuda N."/>
            <person name="Wang M."/>
            <person name="Liu G.H."/>
            <person name="Pecoraro L."/>
            <person name="Huang H.X."/>
            <person name="Xiao X.J."/>
            <person name="Lin M."/>
            <person name="Wu X.Y."/>
            <person name="Wu W.L."/>
            <person name="Chen Y.Y."/>
            <person name="Chang S.B."/>
            <person name="Sakamoto S."/>
            <person name="Ohme-Takagi M."/>
            <person name="Yagi M."/>
            <person name="Zeng S.J."/>
            <person name="Shen C.Y."/>
            <person name="Yeh C.M."/>
            <person name="Luo Y.B."/>
            <person name="Tsai W.C."/>
            <person name="Van de Peer Y."/>
            <person name="Liu Z.J."/>
        </authorList>
    </citation>
    <scope>NUCLEOTIDE SEQUENCE [LARGE SCALE GENOMIC DNA]</scope>
    <source>
        <tissue evidence="3">The whole plant</tissue>
    </source>
</reference>
<dbReference type="AlphaFoldDB" id="A0A2I0WTV4"/>
<dbReference type="PANTHER" id="PTHR42648">
    <property type="entry name" value="TRANSPOSASE, PUTATIVE-RELATED"/>
    <property type="match status" value="1"/>
</dbReference>
<keyword evidence="1" id="KW-0378">Hydrolase</keyword>
<dbReference type="GO" id="GO:0003676">
    <property type="term" value="F:nucleic acid binding"/>
    <property type="evidence" value="ECO:0007669"/>
    <property type="project" value="InterPro"/>
</dbReference>